<dbReference type="RefSeq" id="WP_260117204.1">
    <property type="nucleotide sequence ID" value="NZ_CP093361.1"/>
</dbReference>
<proteinExistence type="predicted"/>
<dbReference type="AlphaFoldDB" id="A0A976RT49"/>
<evidence type="ECO:0000256" key="1">
    <source>
        <dbReference type="SAM" id="SignalP"/>
    </source>
</evidence>
<feature type="signal peptide" evidence="1">
    <location>
        <begin position="1"/>
        <end position="20"/>
    </location>
</feature>
<protein>
    <submittedName>
        <fullName evidence="2">Aggregation promoting factor surface protein</fullName>
    </submittedName>
</protein>
<evidence type="ECO:0000313" key="3">
    <source>
        <dbReference type="Proteomes" id="UP000831181"/>
    </source>
</evidence>
<reference evidence="2" key="1">
    <citation type="journal article" date="2022" name="Int. J. Syst. Evol. Microbiol.">
        <title>Apilactobacillus apisilvae sp. nov., Nicolia spurrieriana gen. nov. sp. nov., Bombilactobacillus folatiphilus sp. nov. and Bombilactobacillus thymidiniphilus sp. nov., four new lactic acid bacterial isolates from stingless bees Tetragonula carbonaria and Austroplebeia australis.</title>
        <authorList>
            <person name="Oliphant S.A."/>
            <person name="Watson-Haigh N.S."/>
            <person name="Sumby K.M."/>
            <person name="Gardner J."/>
            <person name="Groom S."/>
            <person name="Jiranek V."/>
        </authorList>
    </citation>
    <scope>NUCLEOTIDE SEQUENCE</scope>
    <source>
        <strain evidence="2">SGEP1_A5</strain>
    </source>
</reference>
<keyword evidence="1" id="KW-0732">Signal</keyword>
<dbReference type="Proteomes" id="UP000831181">
    <property type="component" value="Chromosome"/>
</dbReference>
<accession>A0A976RT49</accession>
<dbReference type="EMBL" id="CP093361">
    <property type="protein sequence ID" value="UQS87397.1"/>
    <property type="molecule type" value="Genomic_DNA"/>
</dbReference>
<name>A0A976RT49_9LACO</name>
<keyword evidence="3" id="KW-1185">Reference proteome</keyword>
<organism evidence="2 3">
    <name type="scientific">Nicoliella spurrieriana</name>
    <dbReference type="NCBI Taxonomy" id="2925830"/>
    <lineage>
        <taxon>Bacteria</taxon>
        <taxon>Bacillati</taxon>
        <taxon>Bacillota</taxon>
        <taxon>Bacilli</taxon>
        <taxon>Lactobacillales</taxon>
        <taxon>Lactobacillaceae</taxon>
        <taxon>Nicoliella</taxon>
    </lineage>
</organism>
<sequence length="112" mass="12549">MLKKLVFTFLATVSMTGAFIASNEASEPTANAATSNLSKSDAAAKKWIAWRESKNSYTASNGRYYGKYQLGIGLLHGNYSAANQEKVADNYVKSRYGTWSNAKRHWLTHNWY</sequence>
<gene>
    <name evidence="2" type="ORF">MOO44_04390</name>
</gene>
<feature type="chain" id="PRO_5037584703" evidence="1">
    <location>
        <begin position="21"/>
        <end position="112"/>
    </location>
</feature>
<dbReference type="KEGG" id="lbe:MOO44_04390"/>
<evidence type="ECO:0000313" key="2">
    <source>
        <dbReference type="EMBL" id="UQS87397.1"/>
    </source>
</evidence>